<gene>
    <name evidence="2" type="primary">LOC136075529</name>
</gene>
<dbReference type="GeneID" id="136075529"/>
<sequence>MLWHLKRLHTVSPHTDVRCGQGDCPKICSSFRNLRIHITKHHQELYVGDFASVPFSSSQCDDCETNEIQIHEKTMADVDCDNVNDVVFDQISIQGSMQGSFIAFITKLQARSNVLLTNTKFVTENVQELLQDSTQFTMQRIRSVFKELGIDENVFCVQNLYKDLETMSTSVDKVDTEHKQLAYLKQQQLYIEPQPVPLGVRKESCKSVLSGNREIKSFVDTAQYVPIEVLLARIIIECKNTSLSLNCNSHASNDGNITDYFDTNTYKKHPFFSKFPDTLVLHLYIDGFETTNPLDPHTQIHKMEGLYMMVRNLPSKLLLKESSIFLVGMWYAQDAKDKALTYDIILAPLVNTLMKLESDDGIDVSVCNQTIKVRAALALFSADNLGYHSLFGFLENFNARKFCRLCEATKDQTKFYETDYVKRTKESYDESVNSLGQLGYKESHTGIKHGCILTN</sequence>
<reference evidence="1" key="1">
    <citation type="submission" date="2025-05" db="UniProtKB">
        <authorList>
            <consortium name="RefSeq"/>
        </authorList>
    </citation>
    <scope>NUCLEOTIDE SEQUENCE [LARGE SCALE GENOMIC DNA]</scope>
</reference>
<name>A0ABM4B824_HYDVU</name>
<proteinExistence type="predicted"/>
<organism evidence="1 2">
    <name type="scientific">Hydra vulgaris</name>
    <name type="common">Hydra</name>
    <name type="synonym">Hydra attenuata</name>
    <dbReference type="NCBI Taxonomy" id="6087"/>
    <lineage>
        <taxon>Eukaryota</taxon>
        <taxon>Metazoa</taxon>
        <taxon>Cnidaria</taxon>
        <taxon>Hydrozoa</taxon>
        <taxon>Hydroidolina</taxon>
        <taxon>Anthoathecata</taxon>
        <taxon>Aplanulata</taxon>
        <taxon>Hydridae</taxon>
        <taxon>Hydra</taxon>
    </lineage>
</organism>
<keyword evidence="1" id="KW-1185">Reference proteome</keyword>
<accession>A0ABM4B824</accession>
<dbReference type="Proteomes" id="UP001652625">
    <property type="component" value="Chromosome 01"/>
</dbReference>
<evidence type="ECO:0000313" key="2">
    <source>
        <dbReference type="RefSeq" id="XP_065645024.1"/>
    </source>
</evidence>
<dbReference type="RefSeq" id="XP_065645024.1">
    <property type="nucleotide sequence ID" value="XM_065788952.1"/>
</dbReference>
<evidence type="ECO:0000313" key="1">
    <source>
        <dbReference type="Proteomes" id="UP001652625"/>
    </source>
</evidence>
<reference evidence="2" key="2">
    <citation type="submission" date="2025-08" db="UniProtKB">
        <authorList>
            <consortium name="RefSeq"/>
        </authorList>
    </citation>
    <scope>IDENTIFICATION</scope>
</reference>
<protein>
    <submittedName>
        <fullName evidence="2">Uncharacterized protein LOC136075529 isoform X1</fullName>
    </submittedName>
</protein>